<evidence type="ECO:0000256" key="4">
    <source>
        <dbReference type="ARBA" id="ARBA00012865"/>
    </source>
</evidence>
<dbReference type="GO" id="GO:0009252">
    <property type="term" value="P:peptidoglycan biosynthetic process"/>
    <property type="evidence" value="ECO:0007669"/>
    <property type="project" value="UniProtKB-KW"/>
</dbReference>
<feature type="transmembrane region" description="Helical" evidence="17">
    <location>
        <begin position="9"/>
        <end position="27"/>
    </location>
</feature>
<evidence type="ECO:0000256" key="12">
    <source>
        <dbReference type="ARBA" id="ARBA00022984"/>
    </source>
</evidence>
<dbReference type="InterPro" id="IPR012338">
    <property type="entry name" value="Beta-lactam/transpept-like"/>
</dbReference>
<feature type="domain" description="Penicillin-binding protein dimerisation" evidence="19">
    <location>
        <begin position="50"/>
        <end position="212"/>
    </location>
</feature>
<comment type="similarity">
    <text evidence="3">Belongs to the class-D beta-lactamase family.</text>
</comment>
<evidence type="ECO:0000256" key="7">
    <source>
        <dbReference type="ARBA" id="ARBA00022670"/>
    </source>
</evidence>
<keyword evidence="11" id="KW-0133">Cell shape</keyword>
<dbReference type="GO" id="GO:0005886">
    <property type="term" value="C:plasma membrane"/>
    <property type="evidence" value="ECO:0007669"/>
    <property type="project" value="UniProtKB-SubCell"/>
</dbReference>
<dbReference type="PANTHER" id="PTHR30627:SF2">
    <property type="entry name" value="PEPTIDOGLYCAN D,D-TRANSPEPTIDASE MRDA"/>
    <property type="match status" value="1"/>
</dbReference>
<dbReference type="GO" id="GO:0017001">
    <property type="term" value="P:antibiotic catabolic process"/>
    <property type="evidence" value="ECO:0007669"/>
    <property type="project" value="InterPro"/>
</dbReference>
<dbReference type="AlphaFoldDB" id="A0A3B0TVV8"/>
<dbReference type="GO" id="GO:0071555">
    <property type="term" value="P:cell wall organization"/>
    <property type="evidence" value="ECO:0007669"/>
    <property type="project" value="UniProtKB-KW"/>
</dbReference>
<dbReference type="Pfam" id="PF03717">
    <property type="entry name" value="PBP_dimer"/>
    <property type="match status" value="1"/>
</dbReference>
<evidence type="ECO:0000256" key="14">
    <source>
        <dbReference type="ARBA" id="ARBA00023136"/>
    </source>
</evidence>
<dbReference type="SUPFAM" id="SSF56601">
    <property type="entry name" value="beta-lactamase/transpeptidase-like"/>
    <property type="match status" value="1"/>
</dbReference>
<dbReference type="GO" id="GO:0006508">
    <property type="term" value="P:proteolysis"/>
    <property type="evidence" value="ECO:0007669"/>
    <property type="project" value="UniProtKB-KW"/>
</dbReference>
<keyword evidence="7" id="KW-0645">Protease</keyword>
<dbReference type="InterPro" id="IPR050515">
    <property type="entry name" value="Beta-lactam/transpept"/>
</dbReference>
<dbReference type="InterPro" id="IPR036138">
    <property type="entry name" value="PBP_dimer_sf"/>
</dbReference>
<keyword evidence="8 17" id="KW-0812">Transmembrane</keyword>
<reference evidence="20" key="1">
    <citation type="submission" date="2018-06" db="EMBL/GenBank/DDBJ databases">
        <authorList>
            <person name="Zhirakovskaya E."/>
        </authorList>
    </citation>
    <scope>NUCLEOTIDE SEQUENCE</scope>
</reference>
<keyword evidence="5" id="KW-1003">Cell membrane</keyword>
<dbReference type="GO" id="GO:0046677">
    <property type="term" value="P:response to antibiotic"/>
    <property type="evidence" value="ECO:0007669"/>
    <property type="project" value="UniProtKB-KW"/>
</dbReference>
<keyword evidence="20" id="KW-0121">Carboxypeptidase</keyword>
<evidence type="ECO:0000256" key="3">
    <source>
        <dbReference type="ARBA" id="ARBA00007898"/>
    </source>
</evidence>
<keyword evidence="12" id="KW-0573">Peptidoglycan synthesis</keyword>
<evidence type="ECO:0000256" key="1">
    <source>
        <dbReference type="ARBA" id="ARBA00004167"/>
    </source>
</evidence>
<evidence type="ECO:0000259" key="18">
    <source>
        <dbReference type="Pfam" id="PF00905"/>
    </source>
</evidence>
<comment type="subcellular location">
    <subcellularLocation>
        <location evidence="2">Cell membrane</location>
    </subcellularLocation>
    <subcellularLocation>
        <location evidence="1">Membrane</location>
        <topology evidence="1">Single-pass membrane protein</topology>
    </subcellularLocation>
</comment>
<dbReference type="GO" id="GO:0008800">
    <property type="term" value="F:beta-lactamase activity"/>
    <property type="evidence" value="ECO:0007669"/>
    <property type="project" value="InterPro"/>
</dbReference>
<keyword evidence="13 17" id="KW-1133">Transmembrane helix</keyword>
<dbReference type="PROSITE" id="PS00337">
    <property type="entry name" value="BETA_LACTAMASE_D"/>
    <property type="match status" value="1"/>
</dbReference>
<evidence type="ECO:0000256" key="9">
    <source>
        <dbReference type="ARBA" id="ARBA00022729"/>
    </source>
</evidence>
<evidence type="ECO:0000256" key="15">
    <source>
        <dbReference type="ARBA" id="ARBA00023251"/>
    </source>
</evidence>
<evidence type="ECO:0000256" key="5">
    <source>
        <dbReference type="ARBA" id="ARBA00022475"/>
    </source>
</evidence>
<evidence type="ECO:0000256" key="2">
    <source>
        <dbReference type="ARBA" id="ARBA00004236"/>
    </source>
</evidence>
<keyword evidence="6" id="KW-0997">Cell inner membrane</keyword>
<dbReference type="Gene3D" id="3.90.1310.10">
    <property type="entry name" value="Penicillin-binding protein 2a (Domain 2)"/>
    <property type="match status" value="1"/>
</dbReference>
<keyword evidence="14 17" id="KW-0472">Membrane</keyword>
<proteinExistence type="inferred from homology"/>
<dbReference type="GO" id="GO:0071972">
    <property type="term" value="F:peptidoglycan L,D-transpeptidase activity"/>
    <property type="evidence" value="ECO:0007669"/>
    <property type="project" value="TreeGrafter"/>
</dbReference>
<dbReference type="GO" id="GO:0008658">
    <property type="term" value="F:penicillin binding"/>
    <property type="evidence" value="ECO:0007669"/>
    <property type="project" value="InterPro"/>
</dbReference>
<organism evidence="20">
    <name type="scientific">hydrothermal vent metagenome</name>
    <dbReference type="NCBI Taxonomy" id="652676"/>
    <lineage>
        <taxon>unclassified sequences</taxon>
        <taxon>metagenomes</taxon>
        <taxon>ecological metagenomes</taxon>
    </lineage>
</organism>
<keyword evidence="15" id="KW-0046">Antibiotic resistance</keyword>
<evidence type="ECO:0000256" key="13">
    <source>
        <dbReference type="ARBA" id="ARBA00022989"/>
    </source>
</evidence>
<evidence type="ECO:0000256" key="17">
    <source>
        <dbReference type="SAM" id="Phobius"/>
    </source>
</evidence>
<dbReference type="Pfam" id="PF00905">
    <property type="entry name" value="Transpeptidase"/>
    <property type="match status" value="1"/>
</dbReference>
<dbReference type="Gene3D" id="3.30.1390.30">
    <property type="entry name" value="Penicillin-binding protein 2a, domain 3"/>
    <property type="match status" value="1"/>
</dbReference>
<sequence>MENLVRRQYIISGIILLTAMVFVVKLFRLQVLSSAYVQYATNNVLRKVVQYPARGLIYSRNGKLLVYNKAAYDLLVTPRELGSFDTLSLCNMLNISVDYLANEIKAAKKYSYYKPSIVVTQISSEDYAYFQEQLYKYPGFYVQPRTLREYPRSIAAHILGYISEAPQELINKDNYYKSGDYTGATGIEKKYERYLRGEKGVKYLLVDVHSRQKGSYENGKRDVPAIVGENIITTIDIGLQEYAESLMRNKKGSIVAIEPSTGEILTMVSAPYYDPNMLVGRSRGANYARLSTDSLKPLFNRALMAEYPPGSTFKIANSLIGLQEEAINNYTSFSCSGPASYPIKCTHDHVSPLSIQAAIRESCNPFFWNNFRLIIGNYSTTAEGYNTWRKHVLSFGFGHKLGTDLLSEMDGNVPPESFYNNIYGRRHWNAMTIRSMAIGQGELLVTPLHLANFAAVVANRGYYIVPHVVRSVQGYNSGKVPIKFAREISSVNPEYFKIVINGMQDVVEKTSLRYTTRIQGIEVCGKTGTVQNPHGSDHSVFIAFAPKDNPQIALSVYVENGGWGSRYAAPIASLIIEKYINGSIANSRKWLEGKMLDANLLDTIQPE</sequence>
<evidence type="ECO:0000313" key="20">
    <source>
        <dbReference type="EMBL" id="VAW16289.1"/>
    </source>
</evidence>
<dbReference type="NCBIfam" id="TIGR03423">
    <property type="entry name" value="pbp2_mrdA"/>
    <property type="match status" value="1"/>
</dbReference>
<dbReference type="InterPro" id="IPR005311">
    <property type="entry name" value="PBP_dimer"/>
</dbReference>
<evidence type="ECO:0000256" key="10">
    <source>
        <dbReference type="ARBA" id="ARBA00022801"/>
    </source>
</evidence>
<evidence type="ECO:0000256" key="8">
    <source>
        <dbReference type="ARBA" id="ARBA00022692"/>
    </source>
</evidence>
<dbReference type="GO" id="GO:0008360">
    <property type="term" value="P:regulation of cell shape"/>
    <property type="evidence" value="ECO:0007669"/>
    <property type="project" value="UniProtKB-KW"/>
</dbReference>
<name>A0A3B0TVV8_9ZZZZ</name>
<gene>
    <name evidence="20" type="ORF">MNBD_BACTEROID01-1625</name>
</gene>
<keyword evidence="9" id="KW-0732">Signal</keyword>
<dbReference type="PANTHER" id="PTHR30627">
    <property type="entry name" value="PEPTIDOGLYCAN D,D-TRANSPEPTIDASE"/>
    <property type="match status" value="1"/>
</dbReference>
<dbReference type="Gene3D" id="3.40.710.10">
    <property type="entry name" value="DD-peptidase/beta-lactamase superfamily"/>
    <property type="match status" value="1"/>
</dbReference>
<dbReference type="EC" id="3.5.2.6" evidence="4"/>
<evidence type="ECO:0000256" key="11">
    <source>
        <dbReference type="ARBA" id="ARBA00022960"/>
    </source>
</evidence>
<dbReference type="EMBL" id="UOEP01000060">
    <property type="protein sequence ID" value="VAW16289.1"/>
    <property type="molecule type" value="Genomic_DNA"/>
</dbReference>
<evidence type="ECO:0000256" key="16">
    <source>
        <dbReference type="ARBA" id="ARBA00023316"/>
    </source>
</evidence>
<protein>
    <recommendedName>
        <fullName evidence="4">beta-lactamase</fullName>
        <ecNumber evidence="4">3.5.2.6</ecNumber>
    </recommendedName>
</protein>
<keyword evidence="16" id="KW-0961">Cell wall biogenesis/degradation</keyword>
<dbReference type="InterPro" id="IPR001460">
    <property type="entry name" value="PCN-bd_Tpept"/>
</dbReference>
<accession>A0A3B0TVV8</accession>
<dbReference type="GO" id="GO:0009002">
    <property type="term" value="F:serine-type D-Ala-D-Ala carboxypeptidase activity"/>
    <property type="evidence" value="ECO:0007669"/>
    <property type="project" value="UniProtKB-EC"/>
</dbReference>
<keyword evidence="10 20" id="KW-0378">Hydrolase</keyword>
<dbReference type="SUPFAM" id="SSF56519">
    <property type="entry name" value="Penicillin binding protein dimerisation domain"/>
    <property type="match status" value="1"/>
</dbReference>
<feature type="domain" description="Penicillin-binding protein transpeptidase" evidence="18">
    <location>
        <begin position="252"/>
        <end position="576"/>
    </location>
</feature>
<evidence type="ECO:0000259" key="19">
    <source>
        <dbReference type="Pfam" id="PF03717"/>
    </source>
</evidence>
<dbReference type="InterPro" id="IPR002137">
    <property type="entry name" value="Beta-lactam_class-D_AS"/>
</dbReference>
<evidence type="ECO:0000256" key="6">
    <source>
        <dbReference type="ARBA" id="ARBA00022519"/>
    </source>
</evidence>
<dbReference type="InterPro" id="IPR017790">
    <property type="entry name" value="Penicillin-binding_protein_2"/>
</dbReference>